<protein>
    <submittedName>
        <fullName evidence="1">Uncharacterized protein</fullName>
    </submittedName>
</protein>
<keyword evidence="2" id="KW-1185">Reference proteome</keyword>
<evidence type="ECO:0000313" key="2">
    <source>
        <dbReference type="Proteomes" id="UP001280121"/>
    </source>
</evidence>
<organism evidence="1 2">
    <name type="scientific">Dipteronia dyeriana</name>
    <dbReference type="NCBI Taxonomy" id="168575"/>
    <lineage>
        <taxon>Eukaryota</taxon>
        <taxon>Viridiplantae</taxon>
        <taxon>Streptophyta</taxon>
        <taxon>Embryophyta</taxon>
        <taxon>Tracheophyta</taxon>
        <taxon>Spermatophyta</taxon>
        <taxon>Magnoliopsida</taxon>
        <taxon>eudicotyledons</taxon>
        <taxon>Gunneridae</taxon>
        <taxon>Pentapetalae</taxon>
        <taxon>rosids</taxon>
        <taxon>malvids</taxon>
        <taxon>Sapindales</taxon>
        <taxon>Sapindaceae</taxon>
        <taxon>Hippocastanoideae</taxon>
        <taxon>Acereae</taxon>
        <taxon>Dipteronia</taxon>
    </lineage>
</organism>
<comment type="caution">
    <text evidence="1">The sequence shown here is derived from an EMBL/GenBank/DDBJ whole genome shotgun (WGS) entry which is preliminary data.</text>
</comment>
<proteinExistence type="predicted"/>
<reference evidence="1" key="1">
    <citation type="journal article" date="2023" name="Plant J.">
        <title>Genome sequences and population genomics provide insights into the demographic history, inbreeding, and mutation load of two 'living fossil' tree species of Dipteronia.</title>
        <authorList>
            <person name="Feng Y."/>
            <person name="Comes H.P."/>
            <person name="Chen J."/>
            <person name="Zhu S."/>
            <person name="Lu R."/>
            <person name="Zhang X."/>
            <person name="Li P."/>
            <person name="Qiu J."/>
            <person name="Olsen K.M."/>
            <person name="Qiu Y."/>
        </authorList>
    </citation>
    <scope>NUCLEOTIDE SEQUENCE</scope>
    <source>
        <strain evidence="1">KIB01</strain>
    </source>
</reference>
<evidence type="ECO:0000313" key="1">
    <source>
        <dbReference type="EMBL" id="KAK2658210.1"/>
    </source>
</evidence>
<gene>
    <name evidence="1" type="ORF">Ddye_004743</name>
</gene>
<sequence>MLHFQLAVYVIEERALAFNQSLFSKEERPDGSLPYRRSSPKHNNKRRAQNPLVVLFQFLDMDMLKADSLLLKEDWASERAFLQVKRKLSLSHLIALSVRSARNNPSARLRFNTVTLLSPELLVAKTSYLNLAMTPGHQLMDQHLASGIINGGIGISLLAKPMAFGEDSLPSCIGWAASSDLLVSAFLLVNGWAKAPSVSEKTTYFKGGEVYAATQLKRKTSGCNGSEKRNWFVTVCDCRKRVKRAARDLETSILHPSQTQAFKSKKVAIRRKLPSFFLHRQRSDKKMLMPLTQIQDGKWLMTTLSRRTNSSQQVFPIGLPCRNWIKVGLYWPSAAPSARARRRKLSADAFIRGVTGFSKPCFASQTRVWTVYFIASTNASAVLAAQLYRGGFSSSRPCVTANGEQRAPSSFAYALTRTPSLNDIPSRSSFLYSDRVIAYSDDYWFRNKSSNQMPSAAGCSTKVSGDTYAQRLSGSEGDGAYSNEGLSHTDLPTSGAYIPSSRPAVF</sequence>
<accession>A0AAE0CNY8</accession>
<name>A0AAE0CNY8_9ROSI</name>
<dbReference type="AlphaFoldDB" id="A0AAE0CNY8"/>
<dbReference type="EMBL" id="JANJYI010000002">
    <property type="protein sequence ID" value="KAK2658210.1"/>
    <property type="molecule type" value="Genomic_DNA"/>
</dbReference>
<dbReference type="Proteomes" id="UP001280121">
    <property type="component" value="Unassembled WGS sequence"/>
</dbReference>